<dbReference type="GO" id="GO:0004857">
    <property type="term" value="F:enzyme inhibitor activity"/>
    <property type="evidence" value="ECO:0007669"/>
    <property type="project" value="InterPro"/>
</dbReference>
<reference evidence="6" key="1">
    <citation type="journal article" date="2012" name="Nat. Biotechnol.">
        <title>Draft genome sequence of pigeonpea (Cajanus cajan), an orphan legume crop of resource-poor farmers.</title>
        <authorList>
            <person name="Varshney R.K."/>
            <person name="Chen W."/>
            <person name="Li Y."/>
            <person name="Bharti A.K."/>
            <person name="Saxena R.K."/>
            <person name="Schlueter J.A."/>
            <person name="Donoghue M.T."/>
            <person name="Azam S."/>
            <person name="Fan G."/>
            <person name="Whaley A.M."/>
            <person name="Farmer A.D."/>
            <person name="Sheridan J."/>
            <person name="Iwata A."/>
            <person name="Tuteja R."/>
            <person name="Penmetsa R.V."/>
            <person name="Wu W."/>
            <person name="Upadhyaya H.D."/>
            <person name="Yang S.P."/>
            <person name="Shah T."/>
            <person name="Saxena K.B."/>
            <person name="Michael T."/>
            <person name="McCombie W.R."/>
            <person name="Yang B."/>
            <person name="Zhang G."/>
            <person name="Yang H."/>
            <person name="Wang J."/>
            <person name="Spillane C."/>
            <person name="Cook D.R."/>
            <person name="May G.D."/>
            <person name="Xu X."/>
            <person name="Jackson S.A."/>
        </authorList>
    </citation>
    <scope>NUCLEOTIDE SEQUENCE [LARGE SCALE GENOMIC DNA]</scope>
</reference>
<gene>
    <name evidence="6" type="ORF">KK1_039621</name>
</gene>
<dbReference type="AlphaFoldDB" id="A0A151R9C3"/>
<evidence type="ECO:0000259" key="5">
    <source>
        <dbReference type="SMART" id="SM00856"/>
    </source>
</evidence>
<dbReference type="Gene3D" id="1.20.140.40">
    <property type="entry name" value="Invertase/pectin methylesterase inhibitor family protein"/>
    <property type="match status" value="1"/>
</dbReference>
<comment type="similarity">
    <text evidence="3">Belongs to the PMEI family.</text>
</comment>
<keyword evidence="7" id="KW-1185">Reference proteome</keyword>
<dbReference type="PANTHER" id="PTHR36710">
    <property type="entry name" value="PECTINESTERASE INHIBITOR-LIKE"/>
    <property type="match status" value="1"/>
</dbReference>
<evidence type="ECO:0000256" key="2">
    <source>
        <dbReference type="ARBA" id="ARBA00023157"/>
    </source>
</evidence>
<feature type="signal peptide" evidence="4">
    <location>
        <begin position="1"/>
        <end position="21"/>
    </location>
</feature>
<evidence type="ECO:0000313" key="6">
    <source>
        <dbReference type="EMBL" id="KYP39093.1"/>
    </source>
</evidence>
<name>A0A151R9C3_CAJCA</name>
<dbReference type="FunFam" id="1.20.140.40:FF:000003">
    <property type="entry name" value="Invertase/pectin methylesterase inhibitor family protein"/>
    <property type="match status" value="1"/>
</dbReference>
<feature type="chain" id="PRO_5007587792" description="Pectinesterase inhibitor domain-containing protein" evidence="4">
    <location>
        <begin position="22"/>
        <end position="203"/>
    </location>
</feature>
<proteinExistence type="inferred from homology"/>
<dbReference type="SMART" id="SM00856">
    <property type="entry name" value="PMEI"/>
    <property type="match status" value="1"/>
</dbReference>
<dbReference type="Gramene" id="C.cajan_39335.t">
    <property type="protein sequence ID" value="C.cajan_39335.t.cds1"/>
    <property type="gene ID" value="C.cajan_39335"/>
</dbReference>
<protein>
    <recommendedName>
        <fullName evidence="5">Pectinesterase inhibitor domain-containing protein</fullName>
    </recommendedName>
</protein>
<dbReference type="Pfam" id="PF04043">
    <property type="entry name" value="PMEI"/>
    <property type="match status" value="1"/>
</dbReference>
<dbReference type="InterPro" id="IPR052421">
    <property type="entry name" value="PCW_Enzyme_Inhibitor"/>
</dbReference>
<dbReference type="InterPro" id="IPR035513">
    <property type="entry name" value="Invertase/methylesterase_inhib"/>
</dbReference>
<sequence length="203" mass="22028">MAFTRTLSMIIVFVSLLQAQAARTPEARVWALCKPATNPLACYKTILPHAVSAKRFNMYNALETEILATQQQVQTTSERISWLLGNPATDKSTKDSLATCQEQYSSIVDSIHEAIALVAKRNVGEARFQFSAVISFQSSCDDEFEGETSPIAKESQAVFDLAGNCLDIMKAIEDRESRHHGGTTGAVPTNATGPCHNTIGTCA</sequence>
<evidence type="ECO:0000313" key="7">
    <source>
        <dbReference type="Proteomes" id="UP000075243"/>
    </source>
</evidence>
<dbReference type="Proteomes" id="UP000075243">
    <property type="component" value="Unassembled WGS sequence"/>
</dbReference>
<dbReference type="PANTHER" id="PTHR36710:SF21">
    <property type="entry name" value="PECTINESTERASE INHIBITOR DOMAIN-CONTAINING PROTEIN"/>
    <property type="match status" value="1"/>
</dbReference>
<evidence type="ECO:0000256" key="4">
    <source>
        <dbReference type="SAM" id="SignalP"/>
    </source>
</evidence>
<dbReference type="InterPro" id="IPR006501">
    <property type="entry name" value="Pectinesterase_inhib_dom"/>
</dbReference>
<dbReference type="NCBIfam" id="TIGR01614">
    <property type="entry name" value="PME_inhib"/>
    <property type="match status" value="1"/>
</dbReference>
<evidence type="ECO:0000256" key="3">
    <source>
        <dbReference type="ARBA" id="ARBA00038471"/>
    </source>
</evidence>
<dbReference type="EMBL" id="KQ483938">
    <property type="protein sequence ID" value="KYP39093.1"/>
    <property type="molecule type" value="Genomic_DNA"/>
</dbReference>
<dbReference type="SUPFAM" id="SSF101148">
    <property type="entry name" value="Plant invertase/pectin methylesterase inhibitor"/>
    <property type="match status" value="1"/>
</dbReference>
<evidence type="ECO:0000256" key="1">
    <source>
        <dbReference type="ARBA" id="ARBA00022729"/>
    </source>
</evidence>
<organism evidence="6 7">
    <name type="scientific">Cajanus cajan</name>
    <name type="common">Pigeon pea</name>
    <name type="synonym">Cajanus indicus</name>
    <dbReference type="NCBI Taxonomy" id="3821"/>
    <lineage>
        <taxon>Eukaryota</taxon>
        <taxon>Viridiplantae</taxon>
        <taxon>Streptophyta</taxon>
        <taxon>Embryophyta</taxon>
        <taxon>Tracheophyta</taxon>
        <taxon>Spermatophyta</taxon>
        <taxon>Magnoliopsida</taxon>
        <taxon>eudicotyledons</taxon>
        <taxon>Gunneridae</taxon>
        <taxon>Pentapetalae</taxon>
        <taxon>rosids</taxon>
        <taxon>fabids</taxon>
        <taxon>Fabales</taxon>
        <taxon>Fabaceae</taxon>
        <taxon>Papilionoideae</taxon>
        <taxon>50 kb inversion clade</taxon>
        <taxon>NPAAA clade</taxon>
        <taxon>indigoferoid/millettioid clade</taxon>
        <taxon>Phaseoleae</taxon>
        <taxon>Cajanus</taxon>
    </lineage>
</organism>
<dbReference type="CDD" id="cd15800">
    <property type="entry name" value="PMEI-like_2"/>
    <property type="match status" value="1"/>
</dbReference>
<feature type="domain" description="Pectinesterase inhibitor" evidence="5">
    <location>
        <begin position="24"/>
        <end position="168"/>
    </location>
</feature>
<dbReference type="OMA" id="CKPTTNP"/>
<keyword evidence="2" id="KW-1015">Disulfide bond</keyword>
<dbReference type="OrthoDB" id="770764at2759"/>
<keyword evidence="1 4" id="KW-0732">Signal</keyword>
<accession>A0A151R9C3</accession>